<evidence type="ECO:0000313" key="2">
    <source>
        <dbReference type="EMBL" id="EJK66988.1"/>
    </source>
</evidence>
<dbReference type="Proteomes" id="UP000266841">
    <property type="component" value="Unassembled WGS sequence"/>
</dbReference>
<dbReference type="OrthoDB" id="77405at2759"/>
<protein>
    <recommendedName>
        <fullName evidence="4">F-box domain-containing protein</fullName>
    </recommendedName>
</protein>
<dbReference type="Gene3D" id="2.60.120.920">
    <property type="match status" value="1"/>
</dbReference>
<dbReference type="InterPro" id="IPR043136">
    <property type="entry name" value="B30.2/SPRY_sf"/>
</dbReference>
<proteinExistence type="predicted"/>
<accession>K0SKY3</accession>
<feature type="region of interest" description="Disordered" evidence="1">
    <location>
        <begin position="62"/>
        <end position="91"/>
    </location>
</feature>
<evidence type="ECO:0000256" key="1">
    <source>
        <dbReference type="SAM" id="MobiDB-lite"/>
    </source>
</evidence>
<gene>
    <name evidence="2" type="ORF">THAOC_12031</name>
</gene>
<feature type="region of interest" description="Disordered" evidence="1">
    <location>
        <begin position="292"/>
        <end position="325"/>
    </location>
</feature>
<reference evidence="2 3" key="1">
    <citation type="journal article" date="2012" name="Genome Biol.">
        <title>Genome and low-iron response of an oceanic diatom adapted to chronic iron limitation.</title>
        <authorList>
            <person name="Lommer M."/>
            <person name="Specht M."/>
            <person name="Roy A.S."/>
            <person name="Kraemer L."/>
            <person name="Andreson R."/>
            <person name="Gutowska M.A."/>
            <person name="Wolf J."/>
            <person name="Bergner S.V."/>
            <person name="Schilhabel M.B."/>
            <person name="Klostermeier U.C."/>
            <person name="Beiko R.G."/>
            <person name="Rosenstiel P."/>
            <person name="Hippler M."/>
            <person name="Laroche J."/>
        </authorList>
    </citation>
    <scope>NUCLEOTIDE SEQUENCE [LARGE SCALE GENOMIC DNA]</scope>
    <source>
        <strain evidence="2 3">CCMP1005</strain>
    </source>
</reference>
<dbReference type="AlphaFoldDB" id="K0SKY3"/>
<organism evidence="2 3">
    <name type="scientific">Thalassiosira oceanica</name>
    <name type="common">Marine diatom</name>
    <dbReference type="NCBI Taxonomy" id="159749"/>
    <lineage>
        <taxon>Eukaryota</taxon>
        <taxon>Sar</taxon>
        <taxon>Stramenopiles</taxon>
        <taxon>Ochrophyta</taxon>
        <taxon>Bacillariophyta</taxon>
        <taxon>Coscinodiscophyceae</taxon>
        <taxon>Thalassiosirophycidae</taxon>
        <taxon>Thalassiosirales</taxon>
        <taxon>Thalassiosiraceae</taxon>
        <taxon>Thalassiosira</taxon>
    </lineage>
</organism>
<sequence length="705" mass="78609">MEEEAALLRLEALRVNAIARHIASPFPSCQLMYTSSPSPSSLSPCPPPPDAWVRARLTSRGFRPRRWSPPPATSSASDGPITPAAPPARSKVVVRWASDRRPVFGQGDVGADHDRGFEGGGCGEEEGRPFVSGPPLRPLANGLWPIHRLRRRAAAAGPVDSSLCGIQPAGQPRRQSLANSPSSWRSNCSPGEVLRCPPLVCWHPVRSAGNSRRRFDRLPPTRLRLFHHVHQRLAPAQGRARRRETVNDRVVASSADARVSRPLPFIYRGPRSDPHIRDTTLLCGSFHGPTGWRVEKPRHQHRASSRGQGMEDDSRAKRLKSSEDDVTAEEVAELRARRIAELESEIAQLRRGRPPEGVRELEGNHEVLPVVVKVVVTSTVDLSRITTGLLTHITSFLASSRELLNLALTCKSFGWRQPTSTLNWSLVEEVARQAVCSRSTGAEISCLPQYVRGRLTWLSILHRYEHLLVLDVLAGDYIEHANGDKTAVCATVHHCSSVAVSSSYVMKSGSHYTEFQITYEPCIGVVRPMPDLGAGAYREEFTFFDRRFGPDFLAQRSNDWGNCNVHACEYFCGDGDMRWTDWDRDDTDWELWDGSEGCDSDDTVGMLLNLDEGTLTVYRNNRRLGVMKDGLSGAYCWDSFLTMGKPYIEIMRPLPGLDTGAYSEDLDGGDRRRVILSLDLADDQEWCEARRKRSWRSGDWALPSL</sequence>
<name>K0SKY3_THAOC</name>
<evidence type="ECO:0008006" key="4">
    <source>
        <dbReference type="Google" id="ProtNLM"/>
    </source>
</evidence>
<keyword evidence="3" id="KW-1185">Reference proteome</keyword>
<evidence type="ECO:0000313" key="3">
    <source>
        <dbReference type="Proteomes" id="UP000266841"/>
    </source>
</evidence>
<comment type="caution">
    <text evidence="2">The sequence shown here is derived from an EMBL/GenBank/DDBJ whole genome shotgun (WGS) entry which is preliminary data.</text>
</comment>
<dbReference type="EMBL" id="AGNL01013824">
    <property type="protein sequence ID" value="EJK66988.1"/>
    <property type="molecule type" value="Genomic_DNA"/>
</dbReference>
<dbReference type="eggNOG" id="ENOG502RZ2E">
    <property type="taxonomic scope" value="Eukaryota"/>
</dbReference>
<feature type="compositionally biased region" description="Basic and acidic residues" evidence="1">
    <location>
        <begin position="312"/>
        <end position="323"/>
    </location>
</feature>